<dbReference type="SUPFAM" id="SSF53041">
    <property type="entry name" value="Resolvase-like"/>
    <property type="match status" value="1"/>
</dbReference>
<dbReference type="EMBL" id="LLKB01000005">
    <property type="protein sequence ID" value="KQC84780.1"/>
    <property type="molecule type" value="Genomic_DNA"/>
</dbReference>
<feature type="domain" description="Resolvase/invertase-type recombinase catalytic" evidence="1">
    <location>
        <begin position="1"/>
        <end position="156"/>
    </location>
</feature>
<gene>
    <name evidence="2" type="ORF">APZ18_08610</name>
</gene>
<evidence type="ECO:0000313" key="3">
    <source>
        <dbReference type="Proteomes" id="UP000050833"/>
    </source>
</evidence>
<dbReference type="Pfam" id="PF07508">
    <property type="entry name" value="Recombinase"/>
    <property type="match status" value="1"/>
</dbReference>
<dbReference type="InterPro" id="IPR050639">
    <property type="entry name" value="SSR_resolvase"/>
</dbReference>
<dbReference type="Gene3D" id="3.40.50.1390">
    <property type="entry name" value="Resolvase, N-terminal catalytic domain"/>
    <property type="match status" value="1"/>
</dbReference>
<evidence type="ECO:0000313" key="2">
    <source>
        <dbReference type="EMBL" id="KQC84780.1"/>
    </source>
</evidence>
<comment type="caution">
    <text evidence="2">The sequence shown here is derived from an EMBL/GenBank/DDBJ whole genome shotgun (WGS) entry which is preliminary data.</text>
</comment>
<dbReference type="GO" id="GO:0003677">
    <property type="term" value="F:DNA binding"/>
    <property type="evidence" value="ECO:0007669"/>
    <property type="project" value="InterPro"/>
</dbReference>
<sequence>MIALYARISKKDKRVQKVSNTIENQLFLLRSYVSDNAICGEQEDIHEFTDDGYSGTDRKRPSFMKMLAWVELEKIDTVIVKDFSRLSRDHLLISELREKYFPLKQIRFIAVLDGYDSLSDENTGIIYPFKTLFNEFYCSDISRKVRCSLEAKKSSGEYAVAKLPFGYEIKDSKVVCRKDKAELIRNIYKRRKEGSTYEEISKLYDMTVSQVWRILHEPAYLGFHVWHRYEIESLPLKRRVKQMPEQWKMVSDDKNDIAVIDESMLSDDIVRYYGKSHRKNNARHIFHGITKCGICGNALCSDRAKKGWLCCRKCNGKEKKLIMTGRLYQLFFDRLKVVFYGEICCGDREKKTAGQIGNREIELFEKLCQNIKTDVDREMLLNIFVKRIYVSEPEKVIIYWRIKK</sequence>
<dbReference type="GO" id="GO:0000150">
    <property type="term" value="F:DNA strand exchange activity"/>
    <property type="evidence" value="ECO:0007669"/>
    <property type="project" value="InterPro"/>
</dbReference>
<dbReference type="Proteomes" id="UP000050833">
    <property type="component" value="Unassembled WGS sequence"/>
</dbReference>
<proteinExistence type="predicted"/>
<dbReference type="PROSITE" id="PS51736">
    <property type="entry name" value="RECOMBINASES_3"/>
    <property type="match status" value="1"/>
</dbReference>
<dbReference type="InterPro" id="IPR036162">
    <property type="entry name" value="Resolvase-like_N_sf"/>
</dbReference>
<dbReference type="SMART" id="SM00857">
    <property type="entry name" value="Resolvase"/>
    <property type="match status" value="1"/>
</dbReference>
<dbReference type="PANTHER" id="PTHR30461:SF23">
    <property type="entry name" value="DNA RECOMBINASE-RELATED"/>
    <property type="match status" value="1"/>
</dbReference>
<name>A0AAW3JQP1_9FIRM</name>
<dbReference type="RefSeq" id="WP_055943874.1">
    <property type="nucleotide sequence ID" value="NZ_JAQDCV010000002.1"/>
</dbReference>
<protein>
    <recommendedName>
        <fullName evidence="1">Resolvase/invertase-type recombinase catalytic domain-containing protein</fullName>
    </recommendedName>
</protein>
<dbReference type="InterPro" id="IPR006119">
    <property type="entry name" value="Resolv_N"/>
</dbReference>
<evidence type="ECO:0000259" key="1">
    <source>
        <dbReference type="PROSITE" id="PS51736"/>
    </source>
</evidence>
<dbReference type="Gene3D" id="3.90.1750.20">
    <property type="entry name" value="Putative Large Serine Recombinase, Chain B, Domain 2"/>
    <property type="match status" value="1"/>
</dbReference>
<dbReference type="Pfam" id="PF00239">
    <property type="entry name" value="Resolvase"/>
    <property type="match status" value="1"/>
</dbReference>
<keyword evidence="3" id="KW-1185">Reference proteome</keyword>
<dbReference type="PANTHER" id="PTHR30461">
    <property type="entry name" value="DNA-INVERTASE FROM LAMBDOID PROPHAGE"/>
    <property type="match status" value="1"/>
</dbReference>
<dbReference type="InterPro" id="IPR011109">
    <property type="entry name" value="DNA_bind_recombinase_dom"/>
</dbReference>
<organism evidence="2 3">
    <name type="scientific">Butyribacter intestini</name>
    <dbReference type="NCBI Taxonomy" id="1703332"/>
    <lineage>
        <taxon>Bacteria</taxon>
        <taxon>Bacillati</taxon>
        <taxon>Bacillota</taxon>
        <taxon>Clostridia</taxon>
        <taxon>Lachnospirales</taxon>
        <taxon>Lachnospiraceae</taxon>
        <taxon>Butyribacter</taxon>
    </lineage>
</organism>
<reference evidence="2 3" key="1">
    <citation type="submission" date="2015-10" db="EMBL/GenBank/DDBJ databases">
        <title>Butyribacter intestini gen. nov., sp. nov., a butyric acid-producing bacterium of the family Lachnospiraceae isolated from the human faeces.</title>
        <authorList>
            <person name="Zou Y."/>
            <person name="Xue W."/>
            <person name="Luo G."/>
            <person name="Lv M."/>
        </authorList>
    </citation>
    <scope>NUCLEOTIDE SEQUENCE [LARGE SCALE GENOMIC DNA]</scope>
    <source>
        <strain evidence="2 3">TF01-11</strain>
    </source>
</reference>
<dbReference type="AlphaFoldDB" id="A0AAW3JQP1"/>
<dbReference type="InterPro" id="IPR038109">
    <property type="entry name" value="DNA_bind_recomb_sf"/>
</dbReference>
<accession>A0AAW3JQP1</accession>